<proteinExistence type="predicted"/>
<feature type="transmembrane region" description="Helical" evidence="1">
    <location>
        <begin position="30"/>
        <end position="49"/>
    </location>
</feature>
<protein>
    <submittedName>
        <fullName evidence="2">G_PROTEIN_RECEP_F2_4 domain-containing protein</fullName>
    </submittedName>
</protein>
<dbReference type="GO" id="GO:0008521">
    <property type="term" value="F:acetyl-CoA transmembrane transporter activity"/>
    <property type="evidence" value="ECO:0007669"/>
    <property type="project" value="InterPro"/>
</dbReference>
<dbReference type="GO" id="GO:0035348">
    <property type="term" value="P:acetyl-CoA transmembrane transport"/>
    <property type="evidence" value="ECO:0007669"/>
    <property type="project" value="InterPro"/>
</dbReference>
<dbReference type="WBParaSite" id="ASIM_0000136401-mRNA-1">
    <property type="protein sequence ID" value="ASIM_0000136401-mRNA-1"/>
    <property type="gene ID" value="ASIM_0000136401"/>
</dbReference>
<accession>A0A0M3J1G3</accession>
<name>A0A0M3J1G3_ANISI</name>
<reference evidence="2" key="1">
    <citation type="submission" date="2017-02" db="UniProtKB">
        <authorList>
            <consortium name="WormBaseParasite"/>
        </authorList>
    </citation>
    <scope>IDENTIFICATION</scope>
</reference>
<dbReference type="GO" id="GO:0016020">
    <property type="term" value="C:membrane"/>
    <property type="evidence" value="ECO:0007669"/>
    <property type="project" value="InterPro"/>
</dbReference>
<organism evidence="2">
    <name type="scientific">Anisakis simplex</name>
    <name type="common">Herring worm</name>
    <dbReference type="NCBI Taxonomy" id="6269"/>
    <lineage>
        <taxon>Eukaryota</taxon>
        <taxon>Metazoa</taxon>
        <taxon>Ecdysozoa</taxon>
        <taxon>Nematoda</taxon>
        <taxon>Chromadorea</taxon>
        <taxon>Rhabditida</taxon>
        <taxon>Spirurina</taxon>
        <taxon>Ascaridomorpha</taxon>
        <taxon>Ascaridoidea</taxon>
        <taxon>Anisakidae</taxon>
        <taxon>Anisakis</taxon>
        <taxon>Anisakis simplex complex</taxon>
    </lineage>
</organism>
<dbReference type="Pfam" id="PF13000">
    <property type="entry name" value="Acatn"/>
    <property type="match status" value="1"/>
</dbReference>
<evidence type="ECO:0000256" key="1">
    <source>
        <dbReference type="SAM" id="Phobius"/>
    </source>
</evidence>
<keyword evidence="1" id="KW-0472">Membrane</keyword>
<dbReference type="InterPro" id="IPR024371">
    <property type="entry name" value="AcetylCoA_trans_1-like"/>
</dbReference>
<keyword evidence="1" id="KW-1133">Transmembrane helix</keyword>
<evidence type="ECO:0000313" key="2">
    <source>
        <dbReference type="WBParaSite" id="ASIM_0000136401-mRNA-1"/>
    </source>
</evidence>
<sequence>LRVLYACNTKKLADQCTQGGDVCELVIDGYYIAVALCSVVGIIWFRLIFNKIKYFQKIPRSDWSVCKK</sequence>
<keyword evidence="1" id="KW-0812">Transmembrane</keyword>
<dbReference type="AlphaFoldDB" id="A0A0M3J1G3"/>